<organism evidence="2 3">
    <name type="scientific">Mesorhabditis spiculigera</name>
    <dbReference type="NCBI Taxonomy" id="96644"/>
    <lineage>
        <taxon>Eukaryota</taxon>
        <taxon>Metazoa</taxon>
        <taxon>Ecdysozoa</taxon>
        <taxon>Nematoda</taxon>
        <taxon>Chromadorea</taxon>
        <taxon>Rhabditida</taxon>
        <taxon>Rhabditina</taxon>
        <taxon>Rhabditomorpha</taxon>
        <taxon>Rhabditoidea</taxon>
        <taxon>Rhabditidae</taxon>
        <taxon>Mesorhabditinae</taxon>
        <taxon>Mesorhabditis</taxon>
    </lineage>
</organism>
<feature type="non-terminal residue" evidence="2">
    <location>
        <position position="1"/>
    </location>
</feature>
<sequence>MCRTLLQMVLDDPVQHGSSRRIEVEDTVAHEIGHQDAVFLSHYRKAMDEDDIMPLKPIVVGKARRGDADYNREPHSYYAIRDMFGKLTYEKAAYGIYTLFTTLGEERFTKMIKEPFSEAQQALLFEFSQVRLQITAHIPTRTTMDTLGMITTIYTPSERRLKIADDVAKVSSKSRAAEMGALLETVKWEQNSGAVPPEATAYMEQTMNVCAAGERTSKCSKLFSRHIANDGLTRLQSTTMFAFVRAILEPNHAIQYLIENVNSFWETLSYAPDERKELFENLLGAVNDDERLAEARLLRARPDLPEDLRELPSWDTAFETHRLNRRWRLLYAHDLLSHFERIVAKVLGSDDDDKALNKPDTEPLLPVAAADQEPWTADVDVELDENGAE</sequence>
<dbReference type="Proteomes" id="UP001177023">
    <property type="component" value="Unassembled WGS sequence"/>
</dbReference>
<evidence type="ECO:0000313" key="3">
    <source>
        <dbReference type="Proteomes" id="UP001177023"/>
    </source>
</evidence>
<dbReference type="Gene3D" id="1.10.390.10">
    <property type="entry name" value="Neutral Protease Domain 2"/>
    <property type="match status" value="1"/>
</dbReference>
<evidence type="ECO:0000313" key="2">
    <source>
        <dbReference type="EMBL" id="CAJ0574628.1"/>
    </source>
</evidence>
<dbReference type="EMBL" id="CATQJA010002631">
    <property type="protein sequence ID" value="CAJ0574628.1"/>
    <property type="molecule type" value="Genomic_DNA"/>
</dbReference>
<accession>A0AA36CTM4</accession>
<dbReference type="InterPro" id="IPR027268">
    <property type="entry name" value="Peptidase_M4/M1_CTD_sf"/>
</dbReference>
<dbReference type="AlphaFoldDB" id="A0AA36CTM4"/>
<reference evidence="2" key="1">
    <citation type="submission" date="2023-06" db="EMBL/GenBank/DDBJ databases">
        <authorList>
            <person name="Delattre M."/>
        </authorList>
    </citation>
    <scope>NUCLEOTIDE SEQUENCE</scope>
    <source>
        <strain evidence="2">AF72</strain>
    </source>
</reference>
<proteinExistence type="predicted"/>
<comment type="caution">
    <text evidence="2">The sequence shown here is derived from an EMBL/GenBank/DDBJ whole genome shotgun (WGS) entry which is preliminary data.</text>
</comment>
<name>A0AA36CTM4_9BILA</name>
<protein>
    <submittedName>
        <fullName evidence="2">Uncharacterized protein</fullName>
    </submittedName>
</protein>
<gene>
    <name evidence="2" type="ORF">MSPICULIGERA_LOCUS12960</name>
</gene>
<evidence type="ECO:0000256" key="1">
    <source>
        <dbReference type="SAM" id="MobiDB-lite"/>
    </source>
</evidence>
<dbReference type="SUPFAM" id="SSF55486">
    <property type="entry name" value="Metalloproteases ('zincins'), catalytic domain"/>
    <property type="match status" value="1"/>
</dbReference>
<feature type="region of interest" description="Disordered" evidence="1">
    <location>
        <begin position="351"/>
        <end position="371"/>
    </location>
</feature>
<keyword evidence="3" id="KW-1185">Reference proteome</keyword>